<keyword evidence="2" id="KW-1185">Reference proteome</keyword>
<gene>
    <name evidence="1" type="ORF">B5807_12054</name>
</gene>
<organism evidence="1 2">
    <name type="scientific">Epicoccum nigrum</name>
    <name type="common">Soil fungus</name>
    <name type="synonym">Epicoccum purpurascens</name>
    <dbReference type="NCBI Taxonomy" id="105696"/>
    <lineage>
        <taxon>Eukaryota</taxon>
        <taxon>Fungi</taxon>
        <taxon>Dikarya</taxon>
        <taxon>Ascomycota</taxon>
        <taxon>Pezizomycotina</taxon>
        <taxon>Dothideomycetes</taxon>
        <taxon>Pleosporomycetidae</taxon>
        <taxon>Pleosporales</taxon>
        <taxon>Pleosporineae</taxon>
        <taxon>Didymellaceae</taxon>
        <taxon>Epicoccum</taxon>
    </lineage>
</organism>
<dbReference type="Proteomes" id="UP000193240">
    <property type="component" value="Unassembled WGS sequence"/>
</dbReference>
<name>A0A1Y2LHE0_EPING</name>
<dbReference type="InParanoid" id="A0A1Y2LHE0"/>
<protein>
    <submittedName>
        <fullName evidence="1">Uncharacterized protein</fullName>
    </submittedName>
</protein>
<evidence type="ECO:0000313" key="1">
    <source>
        <dbReference type="EMBL" id="OSS43301.1"/>
    </source>
</evidence>
<sequence>MPISRRKPFNYKQDKIIRPPKTGRTEMTVVERAYTIGAVRALRGDYANISDIARATQRSRHTIARLAQRVKERLARLGSKFWDESVYLDEKGRGRHDQNVM</sequence>
<proteinExistence type="predicted"/>
<reference evidence="1 2" key="1">
    <citation type="journal article" date="2017" name="Genome Announc.">
        <title>Genome sequence of the saprophytic ascomycete Epicoccum nigrum ICMP 19927 strain isolated from New Zealand.</title>
        <authorList>
            <person name="Fokin M."/>
            <person name="Fleetwood D."/>
            <person name="Weir B.S."/>
            <person name="Villas-Boas S.G."/>
        </authorList>
    </citation>
    <scope>NUCLEOTIDE SEQUENCE [LARGE SCALE GENOMIC DNA]</scope>
    <source>
        <strain evidence="1 2">ICMP 19927</strain>
    </source>
</reference>
<dbReference type="EMBL" id="KZ107871">
    <property type="protein sequence ID" value="OSS43301.1"/>
    <property type="molecule type" value="Genomic_DNA"/>
</dbReference>
<accession>A0A1Y2LHE0</accession>
<dbReference type="AlphaFoldDB" id="A0A1Y2LHE0"/>
<evidence type="ECO:0000313" key="2">
    <source>
        <dbReference type="Proteomes" id="UP000193240"/>
    </source>
</evidence>